<dbReference type="EMBL" id="UZAN01040199">
    <property type="protein sequence ID" value="VDP68795.1"/>
    <property type="molecule type" value="Genomic_DNA"/>
</dbReference>
<feature type="transmembrane region" description="Helical" evidence="1">
    <location>
        <begin position="7"/>
        <end position="22"/>
    </location>
</feature>
<dbReference type="Proteomes" id="UP000272942">
    <property type="component" value="Unassembled WGS sequence"/>
</dbReference>
<dbReference type="OrthoDB" id="10266980at2759"/>
<keyword evidence="1" id="KW-1133">Transmembrane helix</keyword>
<reference evidence="2 3" key="2">
    <citation type="submission" date="2018-11" db="EMBL/GenBank/DDBJ databases">
        <authorList>
            <consortium name="Pathogen Informatics"/>
        </authorList>
    </citation>
    <scope>NUCLEOTIDE SEQUENCE [LARGE SCALE GENOMIC DNA]</scope>
    <source>
        <strain evidence="2 3">Egypt</strain>
    </source>
</reference>
<protein>
    <submittedName>
        <fullName evidence="4">Ion_trans domain-containing protein</fullName>
    </submittedName>
</protein>
<accession>A0A183A8D5</accession>
<reference evidence="4" key="1">
    <citation type="submission" date="2016-06" db="UniProtKB">
        <authorList>
            <consortium name="WormBaseParasite"/>
        </authorList>
    </citation>
    <scope>IDENTIFICATION</scope>
</reference>
<evidence type="ECO:0000313" key="3">
    <source>
        <dbReference type="Proteomes" id="UP000272942"/>
    </source>
</evidence>
<proteinExistence type="predicted"/>
<dbReference type="AlphaFoldDB" id="A0A183A8D5"/>
<evidence type="ECO:0000256" key="1">
    <source>
        <dbReference type="SAM" id="Phobius"/>
    </source>
</evidence>
<sequence>MIHGSFIIFRLLLTIGLDYWAISNRHRLPILISAILIMSFTVFTVMNFALFFRVLAAEKRVLLEYNKRHMNNESHSNGVVLCHDATKPAKSE</sequence>
<organism evidence="4">
    <name type="scientific">Echinostoma caproni</name>
    <dbReference type="NCBI Taxonomy" id="27848"/>
    <lineage>
        <taxon>Eukaryota</taxon>
        <taxon>Metazoa</taxon>
        <taxon>Spiralia</taxon>
        <taxon>Lophotrochozoa</taxon>
        <taxon>Platyhelminthes</taxon>
        <taxon>Trematoda</taxon>
        <taxon>Digenea</taxon>
        <taxon>Plagiorchiida</taxon>
        <taxon>Echinostomata</taxon>
        <taxon>Echinostomatoidea</taxon>
        <taxon>Echinostomatidae</taxon>
        <taxon>Echinostoma</taxon>
    </lineage>
</organism>
<keyword evidence="1" id="KW-0812">Transmembrane</keyword>
<keyword evidence="3" id="KW-1185">Reference proteome</keyword>
<evidence type="ECO:0000313" key="2">
    <source>
        <dbReference type="EMBL" id="VDP68795.1"/>
    </source>
</evidence>
<evidence type="ECO:0000313" key="4">
    <source>
        <dbReference type="WBParaSite" id="ECPE_0000322301-mRNA-1"/>
    </source>
</evidence>
<gene>
    <name evidence="2" type="ORF">ECPE_LOCUS3220</name>
</gene>
<keyword evidence="1" id="KW-0472">Membrane</keyword>
<feature type="transmembrane region" description="Helical" evidence="1">
    <location>
        <begin position="28"/>
        <end position="52"/>
    </location>
</feature>
<name>A0A183A8D5_9TREM</name>
<dbReference type="WBParaSite" id="ECPE_0000322301-mRNA-1">
    <property type="protein sequence ID" value="ECPE_0000322301-mRNA-1"/>
    <property type="gene ID" value="ECPE_0000322301"/>
</dbReference>